<name>A0ABV8V0L5_9GAMM</name>
<evidence type="ECO:0000256" key="1">
    <source>
        <dbReference type="ARBA" id="ARBA00010613"/>
    </source>
</evidence>
<dbReference type="Pfam" id="PF00795">
    <property type="entry name" value="CN_hydrolase"/>
    <property type="match status" value="1"/>
</dbReference>
<reference evidence="4" key="1">
    <citation type="journal article" date="2019" name="Int. J. Syst. Evol. Microbiol.">
        <title>The Global Catalogue of Microorganisms (GCM) 10K type strain sequencing project: providing services to taxonomists for standard genome sequencing and annotation.</title>
        <authorList>
            <consortium name="The Broad Institute Genomics Platform"/>
            <consortium name="The Broad Institute Genome Sequencing Center for Infectious Disease"/>
            <person name="Wu L."/>
            <person name="Ma J."/>
        </authorList>
    </citation>
    <scope>NUCLEOTIDE SEQUENCE [LARGE SCALE GENOMIC DNA]</scope>
    <source>
        <strain evidence="4">CECT 8570</strain>
    </source>
</reference>
<accession>A0ABV8V0L5</accession>
<dbReference type="EMBL" id="JBHSCX010000002">
    <property type="protein sequence ID" value="MFC4360880.1"/>
    <property type="molecule type" value="Genomic_DNA"/>
</dbReference>
<dbReference type="InterPro" id="IPR036526">
    <property type="entry name" value="C-N_Hydrolase_sf"/>
</dbReference>
<evidence type="ECO:0000259" key="2">
    <source>
        <dbReference type="PROSITE" id="PS50263"/>
    </source>
</evidence>
<feature type="domain" description="CN hydrolase" evidence="2">
    <location>
        <begin position="1"/>
        <end position="230"/>
    </location>
</feature>
<keyword evidence="3" id="KW-0378">Hydrolase</keyword>
<dbReference type="PROSITE" id="PS01227">
    <property type="entry name" value="UPF0012"/>
    <property type="match status" value="1"/>
</dbReference>
<keyword evidence="4" id="KW-1185">Reference proteome</keyword>
<protein>
    <submittedName>
        <fullName evidence="3">Carbon-nitrogen hydrolase family protein</fullName>
    </submittedName>
</protein>
<dbReference type="PANTHER" id="PTHR23088">
    <property type="entry name" value="NITRILASE-RELATED"/>
    <property type="match status" value="1"/>
</dbReference>
<proteinExistence type="inferred from homology"/>
<dbReference type="InterPro" id="IPR001110">
    <property type="entry name" value="UPF0012_CS"/>
</dbReference>
<dbReference type="PROSITE" id="PS50263">
    <property type="entry name" value="CN_HYDROLASE"/>
    <property type="match status" value="1"/>
</dbReference>
<dbReference type="PANTHER" id="PTHR23088:SF27">
    <property type="entry name" value="DEAMINATED GLUTATHIONE AMIDASE"/>
    <property type="match status" value="1"/>
</dbReference>
<organism evidence="3 4">
    <name type="scientific">Simiduia curdlanivorans</name>
    <dbReference type="NCBI Taxonomy" id="1492769"/>
    <lineage>
        <taxon>Bacteria</taxon>
        <taxon>Pseudomonadati</taxon>
        <taxon>Pseudomonadota</taxon>
        <taxon>Gammaproteobacteria</taxon>
        <taxon>Cellvibrionales</taxon>
        <taxon>Cellvibrionaceae</taxon>
        <taxon>Simiduia</taxon>
    </lineage>
</organism>
<dbReference type="CDD" id="cd07197">
    <property type="entry name" value="nitrilase"/>
    <property type="match status" value="1"/>
</dbReference>
<dbReference type="SUPFAM" id="SSF56317">
    <property type="entry name" value="Carbon-nitrogen hydrolase"/>
    <property type="match status" value="1"/>
</dbReference>
<comment type="similarity">
    <text evidence="1">Belongs to the carbon-nitrogen hydrolase superfamily. NIT1/NIT2 family.</text>
</comment>
<comment type="caution">
    <text evidence="3">The sequence shown here is derived from an EMBL/GenBank/DDBJ whole genome shotgun (WGS) entry which is preliminary data.</text>
</comment>
<gene>
    <name evidence="3" type="ORF">ACFOX3_01130</name>
</gene>
<dbReference type="InterPro" id="IPR003010">
    <property type="entry name" value="C-N_Hydrolase"/>
</dbReference>
<sequence length="284" mass="31358">MSRFAVAGLQLALNNQNNIDEIVKEVGAVKKRFPWVQMIVVGELALFGPSTDNAVRADHEVFAQLAAAARDNGVWLIPGSLFVAEGQRVYNVTPVFNPEGVEVTSYRKIFPFTPYEKGVTPGAECCVFDVPEVGRFGVSICYDMWFPEVSRTLAWMGAEVIIHPTMTNTIDRDVEVSLVRANAVSNQVYFIDINVAGRLGNGRSVVAGPGGEIIHEAGEVREIIAVELDLDYLRRCRERGWQNLGQVLKSWRDCDVNFPPYTEGVKNSATLQQLGELVVPLKSS</sequence>
<evidence type="ECO:0000313" key="3">
    <source>
        <dbReference type="EMBL" id="MFC4360880.1"/>
    </source>
</evidence>
<dbReference type="RefSeq" id="WP_290261798.1">
    <property type="nucleotide sequence ID" value="NZ_JAUFQG010000004.1"/>
</dbReference>
<evidence type="ECO:0000313" key="4">
    <source>
        <dbReference type="Proteomes" id="UP001595840"/>
    </source>
</evidence>
<dbReference type="Proteomes" id="UP001595840">
    <property type="component" value="Unassembled WGS sequence"/>
</dbReference>
<dbReference type="GO" id="GO:0016787">
    <property type="term" value="F:hydrolase activity"/>
    <property type="evidence" value="ECO:0007669"/>
    <property type="project" value="UniProtKB-KW"/>
</dbReference>
<dbReference type="Gene3D" id="3.60.110.10">
    <property type="entry name" value="Carbon-nitrogen hydrolase"/>
    <property type="match status" value="1"/>
</dbReference>